<keyword evidence="1 4" id="KW-0963">Cytoplasm</keyword>
<keyword evidence="6" id="KW-1185">Reference proteome</keyword>
<dbReference type="PANTHER" id="PTHR39190">
    <property type="entry name" value="FLAGELLAR ASSEMBLY FACTOR FLIW"/>
    <property type="match status" value="1"/>
</dbReference>
<sequence length="152" mass="17251">MLIQSTRFGQLEIADSELIYFPHAIPGFPEETMFAFLPFQPDSPFAFLQSAKEPDLAFVIVQPFTFFKEYSFTLDDIVVAELGLSDENTPGIFNIVRIPDQTEEMTANLLAPIIINWENGKAMQIVLEKSSYTVRHRLFPQGFPDQSERGGK</sequence>
<comment type="subcellular location">
    <subcellularLocation>
        <location evidence="4">Cytoplasm</location>
    </subcellularLocation>
</comment>
<comment type="function">
    <text evidence="4">Acts as an anti-CsrA protein, binds CsrA and prevents it from repressing translation of its target genes, one of which is flagellin. Binds to flagellin and participates in the assembly of the flagellum.</text>
</comment>
<evidence type="ECO:0000256" key="4">
    <source>
        <dbReference type="HAMAP-Rule" id="MF_01185"/>
    </source>
</evidence>
<protein>
    <recommendedName>
        <fullName evidence="4">Flagellar assembly factor FliW</fullName>
    </recommendedName>
</protein>
<evidence type="ECO:0000256" key="2">
    <source>
        <dbReference type="ARBA" id="ARBA00022795"/>
    </source>
</evidence>
<dbReference type="EMBL" id="CTRP01000003">
    <property type="protein sequence ID" value="CQR70455.1"/>
    <property type="molecule type" value="Genomic_DNA"/>
</dbReference>
<dbReference type="SUPFAM" id="SSF141457">
    <property type="entry name" value="BH3618-like"/>
    <property type="match status" value="1"/>
</dbReference>
<dbReference type="Proteomes" id="UP000049855">
    <property type="component" value="Unassembled WGS sequence"/>
</dbReference>
<proteinExistence type="inferred from homology"/>
<dbReference type="HAMAP" id="MF_01185">
    <property type="entry name" value="FliW"/>
    <property type="match status" value="1"/>
</dbReference>
<keyword evidence="5" id="KW-0282">Flagellum</keyword>
<evidence type="ECO:0000313" key="6">
    <source>
        <dbReference type="Proteomes" id="UP000049855"/>
    </source>
</evidence>
<keyword evidence="5" id="KW-0966">Cell projection</keyword>
<dbReference type="PANTHER" id="PTHR39190:SF1">
    <property type="entry name" value="FLAGELLAR ASSEMBLY FACTOR FLIW"/>
    <property type="match status" value="1"/>
</dbReference>
<dbReference type="InterPro" id="IPR003775">
    <property type="entry name" value="Flagellar_assembly_factor_FliW"/>
</dbReference>
<accession>A0A0U1KT74</accession>
<keyword evidence="4" id="KW-0143">Chaperone</keyword>
<comment type="subunit">
    <text evidence="4">Interacts with translational regulator CsrA and flagellin(s).</text>
</comment>
<evidence type="ECO:0000256" key="1">
    <source>
        <dbReference type="ARBA" id="ARBA00022490"/>
    </source>
</evidence>
<dbReference type="Pfam" id="PF02623">
    <property type="entry name" value="FliW"/>
    <property type="match status" value="1"/>
</dbReference>
<dbReference type="Gene3D" id="2.30.290.10">
    <property type="entry name" value="BH3618-like"/>
    <property type="match status" value="1"/>
</dbReference>
<dbReference type="GO" id="GO:0005737">
    <property type="term" value="C:cytoplasm"/>
    <property type="evidence" value="ECO:0007669"/>
    <property type="project" value="UniProtKB-SubCell"/>
</dbReference>
<evidence type="ECO:0000256" key="3">
    <source>
        <dbReference type="ARBA" id="ARBA00022845"/>
    </source>
</evidence>
<dbReference type="AlphaFoldDB" id="A0A0U1KT74"/>
<keyword evidence="5" id="KW-0969">Cilium</keyword>
<organism evidence="5 6">
    <name type="scientific">Sporomusa ovata</name>
    <dbReference type="NCBI Taxonomy" id="2378"/>
    <lineage>
        <taxon>Bacteria</taxon>
        <taxon>Bacillati</taxon>
        <taxon>Bacillota</taxon>
        <taxon>Negativicutes</taxon>
        <taxon>Selenomonadales</taxon>
        <taxon>Sporomusaceae</taxon>
        <taxon>Sporomusa</taxon>
    </lineage>
</organism>
<gene>
    <name evidence="4" type="primary">fliW</name>
    <name evidence="5" type="ORF">SpAn4DRAFT_1424</name>
</gene>
<name>A0A0U1KT74_9FIRM</name>
<comment type="similarity">
    <text evidence="4">Belongs to the FliW family.</text>
</comment>
<dbReference type="GO" id="GO:0006417">
    <property type="term" value="P:regulation of translation"/>
    <property type="evidence" value="ECO:0007669"/>
    <property type="project" value="UniProtKB-KW"/>
</dbReference>
<keyword evidence="2 4" id="KW-1005">Bacterial flagellum biogenesis</keyword>
<keyword evidence="3 4" id="KW-0810">Translation regulation</keyword>
<dbReference type="GO" id="GO:0044780">
    <property type="term" value="P:bacterial-type flagellum assembly"/>
    <property type="evidence" value="ECO:0007669"/>
    <property type="project" value="UniProtKB-UniRule"/>
</dbReference>
<dbReference type="NCBIfam" id="NF009793">
    <property type="entry name" value="PRK13285.1-1"/>
    <property type="match status" value="1"/>
</dbReference>
<dbReference type="RefSeq" id="WP_021169189.1">
    <property type="nucleotide sequence ID" value="NZ_CTRP01000003.1"/>
</dbReference>
<dbReference type="InterPro" id="IPR024046">
    <property type="entry name" value="Flagellar_assmbl_FliW_dom_sf"/>
</dbReference>
<evidence type="ECO:0000313" key="5">
    <source>
        <dbReference type="EMBL" id="CQR70455.1"/>
    </source>
</evidence>
<reference evidence="6" key="1">
    <citation type="submission" date="2015-03" db="EMBL/GenBank/DDBJ databases">
        <authorList>
            <person name="Nijsse Bart"/>
        </authorList>
    </citation>
    <scope>NUCLEOTIDE SEQUENCE [LARGE SCALE GENOMIC DNA]</scope>
</reference>